<evidence type="ECO:0008006" key="6">
    <source>
        <dbReference type="Google" id="ProtNLM"/>
    </source>
</evidence>
<dbReference type="PANTHER" id="PTHR47447">
    <property type="entry name" value="OS03G0856100 PROTEIN"/>
    <property type="match status" value="1"/>
</dbReference>
<feature type="repeat" description="PPR" evidence="3">
    <location>
        <begin position="418"/>
        <end position="452"/>
    </location>
</feature>
<feature type="repeat" description="PPR" evidence="3">
    <location>
        <begin position="488"/>
        <end position="522"/>
    </location>
</feature>
<evidence type="ECO:0000256" key="1">
    <source>
        <dbReference type="ARBA" id="ARBA00007626"/>
    </source>
</evidence>
<comment type="caution">
    <text evidence="4">The sequence shown here is derived from an EMBL/GenBank/DDBJ whole genome shotgun (WGS) entry which is preliminary data.</text>
</comment>
<dbReference type="SUPFAM" id="SSF81901">
    <property type="entry name" value="HCP-like"/>
    <property type="match status" value="1"/>
</dbReference>
<dbReference type="Proteomes" id="UP001634393">
    <property type="component" value="Unassembled WGS sequence"/>
</dbReference>
<evidence type="ECO:0000313" key="5">
    <source>
        <dbReference type="Proteomes" id="UP001634393"/>
    </source>
</evidence>
<dbReference type="InterPro" id="IPR002885">
    <property type="entry name" value="PPR_rpt"/>
</dbReference>
<proteinExistence type="inferred from homology"/>
<feature type="repeat" description="PPR" evidence="3">
    <location>
        <begin position="278"/>
        <end position="312"/>
    </location>
</feature>
<organism evidence="4 5">
    <name type="scientific">Penstemon smallii</name>
    <dbReference type="NCBI Taxonomy" id="265156"/>
    <lineage>
        <taxon>Eukaryota</taxon>
        <taxon>Viridiplantae</taxon>
        <taxon>Streptophyta</taxon>
        <taxon>Embryophyta</taxon>
        <taxon>Tracheophyta</taxon>
        <taxon>Spermatophyta</taxon>
        <taxon>Magnoliopsida</taxon>
        <taxon>eudicotyledons</taxon>
        <taxon>Gunneridae</taxon>
        <taxon>Pentapetalae</taxon>
        <taxon>asterids</taxon>
        <taxon>lamiids</taxon>
        <taxon>Lamiales</taxon>
        <taxon>Plantaginaceae</taxon>
        <taxon>Cheloneae</taxon>
        <taxon>Penstemon</taxon>
    </lineage>
</organism>
<name>A0ABD3SVP4_9LAMI</name>
<dbReference type="Pfam" id="PF01535">
    <property type="entry name" value="PPR"/>
    <property type="match status" value="4"/>
</dbReference>
<dbReference type="Pfam" id="PF13812">
    <property type="entry name" value="PPR_3"/>
    <property type="match status" value="2"/>
</dbReference>
<keyword evidence="2" id="KW-0677">Repeat</keyword>
<reference evidence="4 5" key="1">
    <citation type="submission" date="2024-12" db="EMBL/GenBank/DDBJ databases">
        <title>The unique morphological basis and parallel evolutionary history of personate flowers in Penstemon.</title>
        <authorList>
            <person name="Depatie T.H."/>
            <person name="Wessinger C.A."/>
        </authorList>
    </citation>
    <scope>NUCLEOTIDE SEQUENCE [LARGE SCALE GENOMIC DNA]</scope>
    <source>
        <strain evidence="4">WTNN_2</strain>
        <tissue evidence="4">Leaf</tissue>
    </source>
</reference>
<dbReference type="NCBIfam" id="TIGR00756">
    <property type="entry name" value="PPR"/>
    <property type="match status" value="5"/>
</dbReference>
<dbReference type="EMBL" id="JBJXBP010000005">
    <property type="protein sequence ID" value="KAL3828540.1"/>
    <property type="molecule type" value="Genomic_DNA"/>
</dbReference>
<dbReference type="AlphaFoldDB" id="A0ABD3SVP4"/>
<dbReference type="PROSITE" id="PS51375">
    <property type="entry name" value="PPR"/>
    <property type="match status" value="5"/>
</dbReference>
<evidence type="ECO:0000256" key="2">
    <source>
        <dbReference type="ARBA" id="ARBA00022737"/>
    </source>
</evidence>
<comment type="similarity">
    <text evidence="1">Belongs to the PPR family. P subfamily.</text>
</comment>
<dbReference type="PANTHER" id="PTHR47447:SF21">
    <property type="entry name" value="PENTACOTRIPEPTIDE-REPEAT REGION OF PRORP DOMAIN-CONTAINING PROTEIN"/>
    <property type="match status" value="1"/>
</dbReference>
<evidence type="ECO:0000256" key="3">
    <source>
        <dbReference type="PROSITE-ProRule" id="PRU00708"/>
    </source>
</evidence>
<keyword evidence="5" id="KW-1185">Reference proteome</keyword>
<dbReference type="Gene3D" id="1.25.40.10">
    <property type="entry name" value="Tetratricopeptide repeat domain"/>
    <property type="match status" value="4"/>
</dbReference>
<evidence type="ECO:0000313" key="4">
    <source>
        <dbReference type="EMBL" id="KAL3828540.1"/>
    </source>
</evidence>
<sequence length="623" mass="71649">MTNSMAISSSPDWSLATFINYNSSSSRTKSIITPYPFFSFLFLNLNLNLRAVKLNSSNCSSPLVLENEAQTNEPQVVLALKLQDFESIDNLPKDSKKLNVLICNLFKNSQTENVAYGYFEKAKENPDFIPQKYTLRLLIRYLLRSENWDLLFSFCDDLKKFRVRPDSVTCCRLISTCVKARKFKIVNTLLDVLLSIDVGIAVLAFDSAMKGFNQLHMYSSTIVLYQRMKSMGIDLDSACYCRIMEAHLKMKQYERVVNIFQEFENKKLINIGGDSRIYSKIYWILCEALGKMGRPFEALEFFREMLKKGIPENHSLYSSLISSFASIGEVKIAEELLEEAESKKMLRDPALFLKLVLRYVEEGKMERTLDVVSLMKRVGIRVSDCIFCAIVNGFSKKRGLKSAVEVYEDLVFQECEPGQVTYASILNIYFRLGLYSKAESIFSEMENKGFDKCVVAYSTMVASYGKMGRVKDAMKLVAKMKEKGCEPNVWIYNSLLDMHGKALNTRLVEKTWKEMKRRKILPDRVSYTTIISAYNRAKEFEMCIKYFKEFKLNGGTLDRAMAGIMVAVFAKTNRVDELVELLQDMKMEGTEFDARFYSSAMNALRDAGLQMQMRWLEQSFKYS</sequence>
<gene>
    <name evidence="4" type="ORF">ACJIZ3_017342</name>
</gene>
<protein>
    <recommendedName>
        <fullName evidence="6">Pentatricopeptide repeat-containing protein</fullName>
    </recommendedName>
</protein>
<dbReference type="InterPro" id="IPR011990">
    <property type="entry name" value="TPR-like_helical_dom_sf"/>
</dbReference>
<accession>A0ABD3SVP4</accession>
<feature type="repeat" description="PPR" evidence="3">
    <location>
        <begin position="523"/>
        <end position="557"/>
    </location>
</feature>
<feature type="repeat" description="PPR" evidence="3">
    <location>
        <begin position="453"/>
        <end position="487"/>
    </location>
</feature>